<reference evidence="1" key="1">
    <citation type="journal article" date="2014" name="Int. J. Syst. Evol. Microbiol.">
        <title>Complete genome sequence of Corynebacterium casei LMG S-19264T (=DSM 44701T), isolated from a smear-ripened cheese.</title>
        <authorList>
            <consortium name="US DOE Joint Genome Institute (JGI-PGF)"/>
            <person name="Walter F."/>
            <person name="Albersmeier A."/>
            <person name="Kalinowski J."/>
            <person name="Ruckert C."/>
        </authorList>
    </citation>
    <scope>NUCLEOTIDE SEQUENCE</scope>
    <source>
        <strain evidence="1">CGMCC 4.7403</strain>
    </source>
</reference>
<proteinExistence type="predicted"/>
<dbReference type="RefSeq" id="WP_229914268.1">
    <property type="nucleotide sequence ID" value="NZ_BNAT01000036.1"/>
</dbReference>
<comment type="caution">
    <text evidence="1">The sequence shown here is derived from an EMBL/GenBank/DDBJ whole genome shotgun (WGS) entry which is preliminary data.</text>
</comment>
<sequence length="81" mass="9056">MSEHVTPEAVEQLMQEVSAWYAEQIIKERRAGVPDADRLKTLQDELAACAADQQALQDADEKEVAEIASRYAARLKELKGQ</sequence>
<reference evidence="1" key="2">
    <citation type="submission" date="2020-09" db="EMBL/GenBank/DDBJ databases">
        <authorList>
            <person name="Sun Q."/>
            <person name="Zhou Y."/>
        </authorList>
    </citation>
    <scope>NUCLEOTIDE SEQUENCE</scope>
    <source>
        <strain evidence="1">CGMCC 4.7403</strain>
    </source>
</reference>
<name>A0A918ZH33_9ACTN</name>
<keyword evidence="2" id="KW-1185">Reference proteome</keyword>
<dbReference type="Proteomes" id="UP000603227">
    <property type="component" value="Unassembled WGS sequence"/>
</dbReference>
<accession>A0A918ZH33</accession>
<evidence type="ECO:0000313" key="1">
    <source>
        <dbReference type="EMBL" id="GHE51020.1"/>
    </source>
</evidence>
<gene>
    <name evidence="1" type="ORF">GCM10017771_73020</name>
</gene>
<organism evidence="1 2">
    <name type="scientific">Streptomyces capitiformicae</name>
    <dbReference type="NCBI Taxonomy" id="2014920"/>
    <lineage>
        <taxon>Bacteria</taxon>
        <taxon>Bacillati</taxon>
        <taxon>Actinomycetota</taxon>
        <taxon>Actinomycetes</taxon>
        <taxon>Kitasatosporales</taxon>
        <taxon>Streptomycetaceae</taxon>
        <taxon>Streptomyces</taxon>
    </lineage>
</organism>
<dbReference type="AlphaFoldDB" id="A0A918ZH33"/>
<dbReference type="EMBL" id="BNAT01000036">
    <property type="protein sequence ID" value="GHE51020.1"/>
    <property type="molecule type" value="Genomic_DNA"/>
</dbReference>
<protein>
    <submittedName>
        <fullName evidence="1">Uncharacterized protein</fullName>
    </submittedName>
</protein>
<evidence type="ECO:0000313" key="2">
    <source>
        <dbReference type="Proteomes" id="UP000603227"/>
    </source>
</evidence>